<keyword evidence="1" id="KW-0472">Membrane</keyword>
<proteinExistence type="predicted"/>
<feature type="transmembrane region" description="Helical" evidence="1">
    <location>
        <begin position="214"/>
        <end position="234"/>
    </location>
</feature>
<dbReference type="AlphaFoldDB" id="A0A3M8D235"/>
<dbReference type="InterPro" id="IPR025695">
    <property type="entry name" value="DoxX-like"/>
</dbReference>
<dbReference type="RefSeq" id="WP_122912763.1">
    <property type="nucleotide sequence ID" value="NZ_RHHT01000011.1"/>
</dbReference>
<organism evidence="2 3">
    <name type="scientific">Brevibacillus panacihumi</name>
    <dbReference type="NCBI Taxonomy" id="497735"/>
    <lineage>
        <taxon>Bacteria</taxon>
        <taxon>Bacillati</taxon>
        <taxon>Bacillota</taxon>
        <taxon>Bacilli</taxon>
        <taxon>Bacillales</taxon>
        <taxon>Paenibacillaceae</taxon>
        <taxon>Brevibacillus</taxon>
    </lineage>
</organism>
<feature type="transmembrane region" description="Helical" evidence="1">
    <location>
        <begin position="173"/>
        <end position="194"/>
    </location>
</feature>
<protein>
    <recommendedName>
        <fullName evidence="4">DoxX-like family protein</fullName>
    </recommendedName>
</protein>
<dbReference type="EMBL" id="RHHT01000011">
    <property type="protein sequence ID" value="RNB81938.1"/>
    <property type="molecule type" value="Genomic_DNA"/>
</dbReference>
<evidence type="ECO:0000313" key="3">
    <source>
        <dbReference type="Proteomes" id="UP000281915"/>
    </source>
</evidence>
<feature type="transmembrane region" description="Helical" evidence="1">
    <location>
        <begin position="241"/>
        <end position="259"/>
    </location>
</feature>
<keyword evidence="1" id="KW-1133">Transmembrane helix</keyword>
<name>A0A3M8D235_9BACL</name>
<reference evidence="2 3" key="1">
    <citation type="submission" date="2018-10" db="EMBL/GenBank/DDBJ databases">
        <title>Phylogenomics of Brevibacillus.</title>
        <authorList>
            <person name="Dunlap C."/>
        </authorList>
    </citation>
    <scope>NUCLEOTIDE SEQUENCE [LARGE SCALE GENOMIC DNA]</scope>
    <source>
        <strain evidence="2 3">JCM 15085</strain>
    </source>
</reference>
<comment type="caution">
    <text evidence="2">The sequence shown here is derived from an EMBL/GenBank/DDBJ whole genome shotgun (WGS) entry which is preliminary data.</text>
</comment>
<gene>
    <name evidence="2" type="ORF">EDM58_07385</name>
</gene>
<keyword evidence="1" id="KW-0812">Transmembrane</keyword>
<evidence type="ECO:0000256" key="1">
    <source>
        <dbReference type="SAM" id="Phobius"/>
    </source>
</evidence>
<accession>A0A3M8D235</accession>
<dbReference type="Proteomes" id="UP000281915">
    <property type="component" value="Unassembled WGS sequence"/>
</dbReference>
<dbReference type="SUPFAM" id="SSF55961">
    <property type="entry name" value="Bet v1-like"/>
    <property type="match status" value="1"/>
</dbReference>
<dbReference type="Pfam" id="PF13781">
    <property type="entry name" value="DoxX_3"/>
    <property type="match status" value="1"/>
</dbReference>
<evidence type="ECO:0008006" key="4">
    <source>
        <dbReference type="Google" id="ProtNLM"/>
    </source>
</evidence>
<sequence length="307" mass="35248">MAKNKPIYVESTIRTTIESLWKYTQTPELHEQWDLRFTKISYLPKRAEDEPQRFLYQTNIGFGISISGEGESVGTTEKDETKTSVLKFWSDNPISLIREGAGFWRYVPGEEGIRFFTRYDYQTRFGAMGRWLDRLLFRPLMGWATAWSFDALRLWLEKGIHPNISLRRSLTELICRIISAFIWIYQGLFPKLLYPHTGELQLLQATRLFPGYEQLALLFVGVGEICFGLLFAFAGRSWRKALHLWNMILLVALGLGAVAEPTVLVEPFNPVTLNLGMMALSVCGMLSLPDLPNASDCLRKPEKEERP</sequence>
<evidence type="ECO:0000313" key="2">
    <source>
        <dbReference type="EMBL" id="RNB81938.1"/>
    </source>
</evidence>